<sequence length="721" mass="78035">MSDEEDTSTLLWDKLDERKVMDLSKPQSLVVKVDHSVTAVNTRNDVLLTALVAGFSGFCFGFEIGLSAHIMAHVKHIFLLGCSEEHVHTIVWFIGTLLSSLLGGMVIDSCGRRCSIIFSTVLMVFGLVLTGITPSYPVFLCGRLLSGVGSALSAVTQCVYAAEMAQDSHRGRLVTGHQLGAAAGFLACSTGLLWSSLPWQAVLWMPIIPALVQAFVVATSLPESPHYRLLQMSQSVQTRSLCCVLGSILEVFVLALGLVFFQQFTGRFTILDYMQRLLVTFGVFPGDIGTITSIALGLVKLHQVPDKAVVLVSETLRKRVPTRTQSTVRRNTFSTVAQRFACQVCAVCVSLSVIDRLGRRPVLMLGATCMMLSLATMTLLSTFTGDASSEQEEELSFAAGIPLAAPERPTGAPPPFPMLPTPLSLVVGSQCDKLPLPLQLSLGAQYTALFLLLCYEVSYFFSWWPAVWLLLVELFPAAVRGRAVAAALTLYWLAHVFVPVASSHLTMELYSVPLIVLVRPAEEQLPTGVALDKCSRCWMKLRKGMSVYSSVRSEDSIPTTVLPQCNITKYSYGSLPVTLEGNEKSETLSCVWCMSLRLVNVICGYSLTNLLGCGVELGQLGPAVAWVVLVYEVPYGEVRYSLAPGDCCTASTKQVGSTQPRVTSSDGQTEHVLMGFSTKCGGLLVHTHLAVTNSSLRVPCLSPKGMEAVLTLNVLPIGTSR</sequence>
<evidence type="ECO:0000256" key="7">
    <source>
        <dbReference type="SAM" id="Phobius"/>
    </source>
</evidence>
<dbReference type="InterPro" id="IPR005828">
    <property type="entry name" value="MFS_sugar_transport-like"/>
</dbReference>
<comment type="caution">
    <text evidence="9">The sequence shown here is derived from an EMBL/GenBank/DDBJ whole genome shotgun (WGS) entry which is preliminary data.</text>
</comment>
<feature type="transmembrane region" description="Helical" evidence="7">
    <location>
        <begin position="483"/>
        <end position="501"/>
    </location>
</feature>
<evidence type="ECO:0000313" key="10">
    <source>
        <dbReference type="Proteomes" id="UP001159363"/>
    </source>
</evidence>
<keyword evidence="10" id="KW-1185">Reference proteome</keyword>
<dbReference type="Pfam" id="PF00083">
    <property type="entry name" value="Sugar_tr"/>
    <property type="match status" value="2"/>
</dbReference>
<dbReference type="PANTHER" id="PTHR48023">
    <property type="entry name" value="D-XYLOSE-PROTON SYMPORTER-LIKE 2"/>
    <property type="match status" value="1"/>
</dbReference>
<feature type="transmembrane region" description="Helical" evidence="7">
    <location>
        <begin position="46"/>
        <end position="70"/>
    </location>
</feature>
<dbReference type="Gene3D" id="1.20.1250.20">
    <property type="entry name" value="MFS general substrate transporter like domains"/>
    <property type="match status" value="2"/>
</dbReference>
<dbReference type="EMBL" id="JARBHB010000011">
    <property type="protein sequence ID" value="KAJ8872083.1"/>
    <property type="molecule type" value="Genomic_DNA"/>
</dbReference>
<reference evidence="9 10" key="1">
    <citation type="submission" date="2023-02" db="EMBL/GenBank/DDBJ databases">
        <title>LHISI_Scaffold_Assembly.</title>
        <authorList>
            <person name="Stuart O.P."/>
            <person name="Cleave R."/>
            <person name="Magrath M.J.L."/>
            <person name="Mikheyev A.S."/>
        </authorList>
    </citation>
    <scope>NUCLEOTIDE SEQUENCE [LARGE SCALE GENOMIC DNA]</scope>
    <source>
        <strain evidence="9">Daus_M_001</strain>
        <tissue evidence="9">Leg muscle</tissue>
    </source>
</reference>
<keyword evidence="3" id="KW-0813">Transport</keyword>
<dbReference type="InterPro" id="IPR036259">
    <property type="entry name" value="MFS_trans_sf"/>
</dbReference>
<dbReference type="InterPro" id="IPR050820">
    <property type="entry name" value="MFS_Sugar_Transporter"/>
</dbReference>
<keyword evidence="4 7" id="KW-0812">Transmembrane</keyword>
<dbReference type="PROSITE" id="PS50850">
    <property type="entry name" value="MFS"/>
    <property type="match status" value="1"/>
</dbReference>
<dbReference type="PANTHER" id="PTHR48023:SF4">
    <property type="entry name" value="D-XYLOSE-PROTON SYMPORTER-LIKE 2"/>
    <property type="match status" value="1"/>
</dbReference>
<feature type="domain" description="Major facilitator superfamily (MFS) profile" evidence="8">
    <location>
        <begin position="49"/>
        <end position="536"/>
    </location>
</feature>
<dbReference type="SUPFAM" id="SSF103473">
    <property type="entry name" value="MFS general substrate transporter"/>
    <property type="match status" value="1"/>
</dbReference>
<feature type="transmembrane region" description="Helical" evidence="7">
    <location>
        <begin position="201"/>
        <end position="221"/>
    </location>
</feature>
<evidence type="ECO:0000256" key="4">
    <source>
        <dbReference type="ARBA" id="ARBA00022692"/>
    </source>
</evidence>
<evidence type="ECO:0000256" key="6">
    <source>
        <dbReference type="ARBA" id="ARBA00023136"/>
    </source>
</evidence>
<evidence type="ECO:0000259" key="8">
    <source>
        <dbReference type="PROSITE" id="PS50850"/>
    </source>
</evidence>
<feature type="transmembrane region" description="Helical" evidence="7">
    <location>
        <begin position="362"/>
        <end position="383"/>
    </location>
</feature>
<feature type="transmembrane region" description="Helical" evidence="7">
    <location>
        <begin position="241"/>
        <end position="261"/>
    </location>
</feature>
<evidence type="ECO:0000256" key="2">
    <source>
        <dbReference type="ARBA" id="ARBA00007004"/>
    </source>
</evidence>
<evidence type="ECO:0000313" key="9">
    <source>
        <dbReference type="EMBL" id="KAJ8872083.1"/>
    </source>
</evidence>
<dbReference type="InterPro" id="IPR003663">
    <property type="entry name" value="Sugar/inositol_transpt"/>
</dbReference>
<evidence type="ECO:0000256" key="5">
    <source>
        <dbReference type="ARBA" id="ARBA00022989"/>
    </source>
</evidence>
<name>A0ABQ9GJ83_9NEOP</name>
<protein>
    <recommendedName>
        <fullName evidence="8">Major facilitator superfamily (MFS) profile domain-containing protein</fullName>
    </recommendedName>
</protein>
<feature type="transmembrane region" description="Helical" evidence="7">
    <location>
        <begin position="446"/>
        <end position="471"/>
    </location>
</feature>
<organism evidence="9 10">
    <name type="scientific">Dryococelus australis</name>
    <dbReference type="NCBI Taxonomy" id="614101"/>
    <lineage>
        <taxon>Eukaryota</taxon>
        <taxon>Metazoa</taxon>
        <taxon>Ecdysozoa</taxon>
        <taxon>Arthropoda</taxon>
        <taxon>Hexapoda</taxon>
        <taxon>Insecta</taxon>
        <taxon>Pterygota</taxon>
        <taxon>Neoptera</taxon>
        <taxon>Polyneoptera</taxon>
        <taxon>Phasmatodea</taxon>
        <taxon>Verophasmatodea</taxon>
        <taxon>Anareolatae</taxon>
        <taxon>Phasmatidae</taxon>
        <taxon>Eurycanthinae</taxon>
        <taxon>Dryococelus</taxon>
    </lineage>
</organism>
<feature type="transmembrane region" description="Helical" evidence="7">
    <location>
        <begin position="114"/>
        <end position="132"/>
    </location>
</feature>
<comment type="similarity">
    <text evidence="2">Belongs to the major facilitator superfamily. Sugar transporter (TC 2.A.1.1) family. Glucose transporter subfamily.</text>
</comment>
<proteinExistence type="inferred from homology"/>
<feature type="transmembrane region" description="Helical" evidence="7">
    <location>
        <begin position="90"/>
        <end position="107"/>
    </location>
</feature>
<dbReference type="InterPro" id="IPR020846">
    <property type="entry name" value="MFS_dom"/>
</dbReference>
<dbReference type="Proteomes" id="UP001159363">
    <property type="component" value="Chromosome 10"/>
</dbReference>
<comment type="subcellular location">
    <subcellularLocation>
        <location evidence="1">Membrane</location>
        <topology evidence="1">Multi-pass membrane protein</topology>
    </subcellularLocation>
</comment>
<accession>A0ABQ9GJ83</accession>
<feature type="transmembrane region" description="Helical" evidence="7">
    <location>
        <begin position="273"/>
        <end position="299"/>
    </location>
</feature>
<evidence type="ECO:0000256" key="1">
    <source>
        <dbReference type="ARBA" id="ARBA00004141"/>
    </source>
</evidence>
<dbReference type="PRINTS" id="PR00171">
    <property type="entry name" value="SUGRTRNSPORT"/>
</dbReference>
<keyword evidence="6 7" id="KW-0472">Membrane</keyword>
<keyword evidence="5 7" id="KW-1133">Transmembrane helix</keyword>
<gene>
    <name evidence="9" type="ORF">PR048_025684</name>
</gene>
<evidence type="ECO:0000256" key="3">
    <source>
        <dbReference type="ARBA" id="ARBA00022448"/>
    </source>
</evidence>